<dbReference type="SUPFAM" id="SSF81301">
    <property type="entry name" value="Nucleotidyltransferase"/>
    <property type="match status" value="1"/>
</dbReference>
<dbReference type="PANTHER" id="PTHR33933">
    <property type="entry name" value="NUCLEOTIDYLTRANSFERASE"/>
    <property type="match status" value="1"/>
</dbReference>
<evidence type="ECO:0000313" key="3">
    <source>
        <dbReference type="Proteomes" id="UP000003922"/>
    </source>
</evidence>
<gene>
    <name evidence="2" type="ORF">CwatDRAFT_4757</name>
</gene>
<dbReference type="EMBL" id="AADV02000004">
    <property type="protein sequence ID" value="EAM51604.1"/>
    <property type="molecule type" value="Genomic_DNA"/>
</dbReference>
<proteinExistence type="predicted"/>
<dbReference type="AlphaFoldDB" id="Q4C5W4"/>
<dbReference type="KEGG" id="cwa:CwatDRAFT_4757"/>
<dbReference type="InterPro" id="IPR043519">
    <property type="entry name" value="NT_sf"/>
</dbReference>
<dbReference type="InterPro" id="IPR002934">
    <property type="entry name" value="Polymerase_NTP_transf_dom"/>
</dbReference>
<dbReference type="GO" id="GO:0016779">
    <property type="term" value="F:nucleotidyltransferase activity"/>
    <property type="evidence" value="ECO:0007669"/>
    <property type="project" value="InterPro"/>
</dbReference>
<dbReference type="Gene3D" id="3.30.460.10">
    <property type="entry name" value="Beta Polymerase, domain 2"/>
    <property type="match status" value="1"/>
</dbReference>
<sequence>MRIKNINNNNLEINLNMNTTLKDTGKHPKLEEILVQVNKQFKEIYQQNLVNLILFGSQARGEATLESDIDILVILKTAKPPQEKHKKTIDLISDLCIEYGDLVSCVYVSQKQFKYEKKSLIIKYSPRRNYYMKKS</sequence>
<name>Q4C5W4_CROWT</name>
<organism evidence="2 3">
    <name type="scientific">Crocosphaera watsonii WH 8501</name>
    <dbReference type="NCBI Taxonomy" id="165597"/>
    <lineage>
        <taxon>Bacteria</taxon>
        <taxon>Bacillati</taxon>
        <taxon>Cyanobacteriota</taxon>
        <taxon>Cyanophyceae</taxon>
        <taxon>Oscillatoriophycideae</taxon>
        <taxon>Chroococcales</taxon>
        <taxon>Aphanothecaceae</taxon>
        <taxon>Crocosphaera</taxon>
    </lineage>
</organism>
<dbReference type="PANTHER" id="PTHR33933:SF1">
    <property type="entry name" value="PROTEIN ADENYLYLTRANSFERASE MNTA-RELATED"/>
    <property type="match status" value="1"/>
</dbReference>
<dbReference type="CDD" id="cd05403">
    <property type="entry name" value="NT_KNTase_like"/>
    <property type="match status" value="1"/>
</dbReference>
<comment type="caution">
    <text evidence="2">The sequence shown here is derived from an EMBL/GenBank/DDBJ whole genome shotgun (WGS) entry which is preliminary data.</text>
</comment>
<dbReference type="Pfam" id="PF01909">
    <property type="entry name" value="NTP_transf_2"/>
    <property type="match status" value="1"/>
</dbReference>
<accession>Q4C5W4</accession>
<reference evidence="2" key="3">
    <citation type="submission" date="2016-12" db="EMBL/GenBank/DDBJ databases">
        <title>Annotation of the draft genome assembly of Crocosphaera watsonii WH 8501.</title>
        <authorList>
            <consortium name="US DOE Joint Genome Institute (JGI-ORNL)"/>
            <person name="Larimer F."/>
            <person name="Land M."/>
        </authorList>
    </citation>
    <scope>NUCLEOTIDE SEQUENCE</scope>
    <source>
        <strain evidence="2">WH 8501</strain>
    </source>
</reference>
<keyword evidence="3" id="KW-1185">Reference proteome</keyword>
<reference evidence="2" key="1">
    <citation type="submission" date="2004-02" db="EMBL/GenBank/DDBJ databases">
        <authorList>
            <consortium name="DOE Joint Genome Institute"/>
        </authorList>
    </citation>
    <scope>NUCLEOTIDE SEQUENCE [LARGE SCALE GENOMIC DNA]</scope>
    <source>
        <strain evidence="2">WH 8501</strain>
    </source>
</reference>
<reference evidence="2" key="2">
    <citation type="submission" date="2005-06" db="EMBL/GenBank/DDBJ databases">
        <title>Sequencing of the draft genome and assembly of Crocosphaera watsonii WH 8501.</title>
        <authorList>
            <consortium name="US DOE Joint Genome Institute (JGI-PGF)"/>
            <person name="Copeland A."/>
            <person name="Lucas S."/>
            <person name="Lapidus A."/>
            <person name="Barry K."/>
            <person name="Detter C."/>
            <person name="Glavina T."/>
            <person name="Hammon N."/>
            <person name="Israni S."/>
            <person name="Pitluck S."/>
            <person name="Richardson P."/>
        </authorList>
    </citation>
    <scope>NUCLEOTIDE SEQUENCE [LARGE SCALE GENOMIC DNA]</scope>
    <source>
        <strain evidence="2">WH 8501</strain>
    </source>
</reference>
<feature type="domain" description="Polymerase nucleotidyl transferase" evidence="1">
    <location>
        <begin position="36"/>
        <end position="95"/>
    </location>
</feature>
<dbReference type="Proteomes" id="UP000003922">
    <property type="component" value="Unassembled WGS sequence"/>
</dbReference>
<evidence type="ECO:0000313" key="2">
    <source>
        <dbReference type="EMBL" id="EAM51604.1"/>
    </source>
</evidence>
<dbReference type="InterPro" id="IPR052548">
    <property type="entry name" value="Type_VII_TA_antitoxin"/>
</dbReference>
<evidence type="ECO:0000259" key="1">
    <source>
        <dbReference type="Pfam" id="PF01909"/>
    </source>
</evidence>
<protein>
    <submittedName>
        <fullName evidence="2">DNA polymerase, beta-like region</fullName>
    </submittedName>
</protein>